<dbReference type="InterPro" id="IPR010195">
    <property type="entry name" value="Uncharacterised_peroxidase-rel"/>
</dbReference>
<keyword evidence="2" id="KW-1185">Reference proteome</keyword>
<dbReference type="Gene3D" id="1.20.1290.10">
    <property type="entry name" value="AhpD-like"/>
    <property type="match status" value="1"/>
</dbReference>
<accession>A0A8J7IYF1</accession>
<proteinExistence type="predicted"/>
<dbReference type="SUPFAM" id="SSF69118">
    <property type="entry name" value="AhpD-like"/>
    <property type="match status" value="1"/>
</dbReference>
<organism evidence="1 2">
    <name type="scientific">Halocynthiibacter styelae</name>
    <dbReference type="NCBI Taxonomy" id="2761955"/>
    <lineage>
        <taxon>Bacteria</taxon>
        <taxon>Pseudomonadati</taxon>
        <taxon>Pseudomonadota</taxon>
        <taxon>Alphaproteobacteria</taxon>
        <taxon>Rhodobacterales</taxon>
        <taxon>Paracoccaceae</taxon>
        <taxon>Halocynthiibacter</taxon>
    </lineage>
</organism>
<protein>
    <submittedName>
        <fullName evidence="1">Peroxidase-related enzyme</fullName>
    </submittedName>
</protein>
<keyword evidence="1" id="KW-0560">Oxidoreductase</keyword>
<evidence type="ECO:0000313" key="1">
    <source>
        <dbReference type="EMBL" id="MBI1494545.1"/>
    </source>
</evidence>
<keyword evidence="1" id="KW-0575">Peroxidase</keyword>
<dbReference type="EMBL" id="JADCKQ010000010">
    <property type="protein sequence ID" value="MBI1494545.1"/>
    <property type="molecule type" value="Genomic_DNA"/>
</dbReference>
<dbReference type="PANTHER" id="PTHR35446:SF2">
    <property type="entry name" value="CARBOXYMUCONOLACTONE DECARBOXYLASE-LIKE DOMAIN-CONTAINING PROTEIN"/>
    <property type="match status" value="1"/>
</dbReference>
<gene>
    <name evidence="1" type="ORF">H1D41_12935</name>
</gene>
<evidence type="ECO:0000313" key="2">
    <source>
        <dbReference type="Proteomes" id="UP000640583"/>
    </source>
</evidence>
<dbReference type="InterPro" id="IPR029032">
    <property type="entry name" value="AhpD-like"/>
</dbReference>
<dbReference type="Proteomes" id="UP000640583">
    <property type="component" value="Unassembled WGS sequence"/>
</dbReference>
<dbReference type="PANTHER" id="PTHR35446">
    <property type="entry name" value="SI:CH211-175M2.5"/>
    <property type="match status" value="1"/>
</dbReference>
<dbReference type="NCBIfam" id="TIGR01926">
    <property type="entry name" value="peroxid_rel"/>
    <property type="match status" value="1"/>
</dbReference>
<dbReference type="RefSeq" id="WP_228849307.1">
    <property type="nucleotide sequence ID" value="NZ_JADCKQ010000010.1"/>
</dbReference>
<name>A0A8J7IYF1_9RHOB</name>
<reference evidence="1" key="1">
    <citation type="submission" date="2020-10" db="EMBL/GenBank/DDBJ databases">
        <title>Paenihalocynthiibacter styelae gen. nov., sp. nov., isolated from stalked sea squirt Styela clava.</title>
        <authorList>
            <person name="Kim Y.-O."/>
            <person name="Yoon J.-H."/>
        </authorList>
    </citation>
    <scope>NUCLEOTIDE SEQUENCE</scope>
    <source>
        <strain evidence="1">MYP1-1</strain>
    </source>
</reference>
<dbReference type="GO" id="GO:0004601">
    <property type="term" value="F:peroxidase activity"/>
    <property type="evidence" value="ECO:0007669"/>
    <property type="project" value="UniProtKB-KW"/>
</dbReference>
<sequence length="192" mass="21514">MSAWIEMISDEDAGDKLKEALDFARTPHGTVDNVMRVHSLRPQTMNGHVVLYRACLHDDSNTIPMWFQEVISSYVSVLNNCPYSYANHWSNARHLMGDEEKADRVEAALNAHQPEDVFDGQHLALLQYTEKLTRNPGRMEKADVDALKAAGVPDGEILEANQIIGYFNYVNRLLNGLGVTTDGDTVGYYAKD</sequence>
<comment type="caution">
    <text evidence="1">The sequence shown here is derived from an EMBL/GenBank/DDBJ whole genome shotgun (WGS) entry which is preliminary data.</text>
</comment>
<dbReference type="AlphaFoldDB" id="A0A8J7IYF1"/>